<dbReference type="EMBL" id="AQHR01000096">
    <property type="protein sequence ID" value="EON75820.1"/>
    <property type="molecule type" value="Genomic_DNA"/>
</dbReference>
<sequence>MKTFTTIFIFIPFFMSSFVAEAQLLRRLKNAAEEGVARAVERRVVSEVEKATQKQFEKAFGDLYGGQRGGGMYDFSKILESINTNVEIEDRYVFSGLAEMEMTGTEANGKKVDPVRLNSYLSSDDQLTGMEFVDPAEKKSNQRSVMIFDFKNNATIMLVEEDGKKTRIAFGADWQQMMENMAEMADEEDEEIADNNMEDFSFEKTGKTKSILGYSCDEYVAKTEEMEASYWISKDPIEGLQSFWGNNSPFLAQRMKSEGTMGFNTFPAGSIMEMNFVSKTDKSTSTFTMVNIDTKSTHTFVMADYTNALGGQ</sequence>
<comment type="caution">
    <text evidence="2">The sequence shown here is derived from an EMBL/GenBank/DDBJ whole genome shotgun (WGS) entry which is preliminary data.</text>
</comment>
<evidence type="ECO:0000313" key="3">
    <source>
        <dbReference type="Proteomes" id="UP000013909"/>
    </source>
</evidence>
<keyword evidence="3" id="KW-1185">Reference proteome</keyword>
<name>R7ZNY3_9BACT</name>
<dbReference type="Proteomes" id="UP000013909">
    <property type="component" value="Unassembled WGS sequence"/>
</dbReference>
<gene>
    <name evidence="2" type="ORF">ADIS_3711</name>
</gene>
<organism evidence="2 3">
    <name type="scientific">Lunatimonas lonarensis</name>
    <dbReference type="NCBI Taxonomy" id="1232681"/>
    <lineage>
        <taxon>Bacteria</taxon>
        <taxon>Pseudomonadati</taxon>
        <taxon>Bacteroidota</taxon>
        <taxon>Cytophagia</taxon>
        <taxon>Cytophagales</taxon>
        <taxon>Cyclobacteriaceae</taxon>
    </lineage>
</organism>
<dbReference type="Pfam" id="PF14371">
    <property type="entry name" value="DUF4412"/>
    <property type="match status" value="1"/>
</dbReference>
<dbReference type="AlphaFoldDB" id="R7ZNY3"/>
<reference evidence="2 3" key="1">
    <citation type="submission" date="2013-02" db="EMBL/GenBank/DDBJ databases">
        <title>A novel strain isolated from Lonar lake, Maharashtra, India.</title>
        <authorList>
            <person name="Singh A."/>
        </authorList>
    </citation>
    <scope>NUCLEOTIDE SEQUENCE [LARGE SCALE GENOMIC DNA]</scope>
    <source>
        <strain evidence="2 3">AK24</strain>
    </source>
</reference>
<proteinExistence type="predicted"/>
<evidence type="ECO:0000259" key="1">
    <source>
        <dbReference type="Pfam" id="PF14371"/>
    </source>
</evidence>
<evidence type="ECO:0000313" key="2">
    <source>
        <dbReference type="EMBL" id="EON75820.1"/>
    </source>
</evidence>
<protein>
    <recommendedName>
        <fullName evidence="1">DUF4412 domain-containing protein</fullName>
    </recommendedName>
</protein>
<dbReference type="InterPro" id="IPR025524">
    <property type="entry name" value="DUF4412"/>
</dbReference>
<feature type="domain" description="DUF4412" evidence="1">
    <location>
        <begin position="139"/>
        <end position="296"/>
    </location>
</feature>
<dbReference type="STRING" id="1232681.ADIS_3711"/>
<accession>R7ZNY3</accession>